<dbReference type="Proteomes" id="UP000799757">
    <property type="component" value="Unassembled WGS sequence"/>
</dbReference>
<dbReference type="OrthoDB" id="5086500at2759"/>
<keyword evidence="2" id="KW-1185">Reference proteome</keyword>
<protein>
    <submittedName>
        <fullName evidence="1">Uncharacterized protein</fullName>
    </submittedName>
</protein>
<proteinExistence type="predicted"/>
<sequence length="228" mass="24753">MKAIYAAIGVLSTIIHRSCANLDVITLNTNGNTWIQEAVATLVVGNVPNPITGDVALWSAIMLDKTDFLQGVTQNSPRSGYCPNLGRNWCNFAYTLIGSTSPQNGTPISAPPGSRIKTHYKLNSKTDMWDQDLYLNEKLVSTISTSKGQHGKIFYVSIECASGTCGIAPAHSWENISVTLNQPDQSFYHSGNWQFNATGGKMSTADSGKTWNFTTLYIPNTPVKGTVK</sequence>
<evidence type="ECO:0000313" key="2">
    <source>
        <dbReference type="Proteomes" id="UP000799757"/>
    </source>
</evidence>
<reference evidence="1" key="1">
    <citation type="journal article" date="2020" name="Stud. Mycol.">
        <title>101 Dothideomycetes genomes: a test case for predicting lifestyles and emergence of pathogens.</title>
        <authorList>
            <person name="Haridas S."/>
            <person name="Albert R."/>
            <person name="Binder M."/>
            <person name="Bloem J."/>
            <person name="Labutti K."/>
            <person name="Salamov A."/>
            <person name="Andreopoulos B."/>
            <person name="Baker S."/>
            <person name="Barry K."/>
            <person name="Bills G."/>
            <person name="Bluhm B."/>
            <person name="Cannon C."/>
            <person name="Castanera R."/>
            <person name="Culley D."/>
            <person name="Daum C."/>
            <person name="Ezra D."/>
            <person name="Gonzalez J."/>
            <person name="Henrissat B."/>
            <person name="Kuo A."/>
            <person name="Liang C."/>
            <person name="Lipzen A."/>
            <person name="Lutzoni F."/>
            <person name="Magnuson J."/>
            <person name="Mondo S."/>
            <person name="Nolan M."/>
            <person name="Ohm R."/>
            <person name="Pangilinan J."/>
            <person name="Park H.-J."/>
            <person name="Ramirez L."/>
            <person name="Alfaro M."/>
            <person name="Sun H."/>
            <person name="Tritt A."/>
            <person name="Yoshinaga Y."/>
            <person name="Zwiers L.-H."/>
            <person name="Turgeon B."/>
            <person name="Goodwin S."/>
            <person name="Spatafora J."/>
            <person name="Crous P."/>
            <person name="Grigoriev I."/>
        </authorList>
    </citation>
    <scope>NUCLEOTIDE SEQUENCE</scope>
    <source>
        <strain evidence="1">CBS 109.77</strain>
    </source>
</reference>
<dbReference type="EMBL" id="MU001761">
    <property type="protein sequence ID" value="KAF2799600.1"/>
    <property type="molecule type" value="Genomic_DNA"/>
</dbReference>
<dbReference type="AlphaFoldDB" id="A0A6A6XT18"/>
<gene>
    <name evidence="1" type="ORF">K505DRAFT_413543</name>
</gene>
<organism evidence="1 2">
    <name type="scientific">Melanomma pulvis-pyrius CBS 109.77</name>
    <dbReference type="NCBI Taxonomy" id="1314802"/>
    <lineage>
        <taxon>Eukaryota</taxon>
        <taxon>Fungi</taxon>
        <taxon>Dikarya</taxon>
        <taxon>Ascomycota</taxon>
        <taxon>Pezizomycotina</taxon>
        <taxon>Dothideomycetes</taxon>
        <taxon>Pleosporomycetidae</taxon>
        <taxon>Pleosporales</taxon>
        <taxon>Melanommataceae</taxon>
        <taxon>Melanomma</taxon>
    </lineage>
</organism>
<evidence type="ECO:0000313" key="1">
    <source>
        <dbReference type="EMBL" id="KAF2799600.1"/>
    </source>
</evidence>
<name>A0A6A6XT18_9PLEO</name>
<accession>A0A6A6XT18</accession>